<dbReference type="Proteomes" id="UP001597097">
    <property type="component" value="Unassembled WGS sequence"/>
</dbReference>
<proteinExistence type="predicted"/>
<protein>
    <submittedName>
        <fullName evidence="3">WD40 repeat domain-containing protein</fullName>
    </submittedName>
</protein>
<keyword evidence="2" id="KW-0472">Membrane</keyword>
<organism evidence="3 4">
    <name type="scientific">Nonomuraea guangzhouensis</name>
    <dbReference type="NCBI Taxonomy" id="1291555"/>
    <lineage>
        <taxon>Bacteria</taxon>
        <taxon>Bacillati</taxon>
        <taxon>Actinomycetota</taxon>
        <taxon>Actinomycetes</taxon>
        <taxon>Streptosporangiales</taxon>
        <taxon>Streptosporangiaceae</taxon>
        <taxon>Nonomuraea</taxon>
    </lineage>
</organism>
<accession>A0ABW4G2W8</accession>
<feature type="transmembrane region" description="Helical" evidence="2">
    <location>
        <begin position="40"/>
        <end position="62"/>
    </location>
</feature>
<gene>
    <name evidence="3" type="ORF">ACFSJ0_07965</name>
</gene>
<dbReference type="RefSeq" id="WP_219527907.1">
    <property type="nucleotide sequence ID" value="NZ_JAHKRM010000003.1"/>
</dbReference>
<evidence type="ECO:0000256" key="2">
    <source>
        <dbReference type="SAM" id="Phobius"/>
    </source>
</evidence>
<keyword evidence="4" id="KW-1185">Reference proteome</keyword>
<name>A0ABW4G2W8_9ACTN</name>
<dbReference type="EMBL" id="JBHUCM010000007">
    <property type="protein sequence ID" value="MFD1536964.1"/>
    <property type="molecule type" value="Genomic_DNA"/>
</dbReference>
<evidence type="ECO:0000313" key="4">
    <source>
        <dbReference type="Proteomes" id="UP001597097"/>
    </source>
</evidence>
<keyword evidence="2" id="KW-0812">Transmembrane</keyword>
<keyword evidence="2" id="KW-1133">Transmembrane helix</keyword>
<sequence length="387" mass="41296">MSADELVKDVLAAVADDARLPAGMAQAAWRQRTRMRIRRATATAAALAAAVTVGVITVPSLVPRDDPQVATSRIEGRIAADLGGPTPQKRVAAGRVTLTAYAVCEPSCSWYLFTHAGTGGYTGARWGWVDVAPSGRTAAVLEETLPARRIGLVDTTTGSLRRWIDLGRAGAGSVAWSPDGKRLLVTTYDHIPDLLADPAGKPDARQVRTGFAIVDVESGKATFHDLPGDPDSVGLRNDLLWSRDGSLIWEETGARQEPRKYYDLTGRPRPGPAHESASDQPAGLSPDGRRLAMGGRSGSAPFVVDVASGDTTLLEPSGDHVILQSLAWADDTHVIAWAQDRATVDSSKSRYRLVLVDVTGKQKVTPLTGWTGTLSRPNWMPVLTTEP</sequence>
<evidence type="ECO:0000256" key="1">
    <source>
        <dbReference type="SAM" id="MobiDB-lite"/>
    </source>
</evidence>
<feature type="region of interest" description="Disordered" evidence="1">
    <location>
        <begin position="259"/>
        <end position="296"/>
    </location>
</feature>
<evidence type="ECO:0000313" key="3">
    <source>
        <dbReference type="EMBL" id="MFD1536964.1"/>
    </source>
</evidence>
<comment type="caution">
    <text evidence="3">The sequence shown here is derived from an EMBL/GenBank/DDBJ whole genome shotgun (WGS) entry which is preliminary data.</text>
</comment>
<reference evidence="4" key="1">
    <citation type="journal article" date="2019" name="Int. J. Syst. Evol. Microbiol.">
        <title>The Global Catalogue of Microorganisms (GCM) 10K type strain sequencing project: providing services to taxonomists for standard genome sequencing and annotation.</title>
        <authorList>
            <consortium name="The Broad Institute Genomics Platform"/>
            <consortium name="The Broad Institute Genome Sequencing Center for Infectious Disease"/>
            <person name="Wu L."/>
            <person name="Ma J."/>
        </authorList>
    </citation>
    <scope>NUCLEOTIDE SEQUENCE [LARGE SCALE GENOMIC DNA]</scope>
    <source>
        <strain evidence="4">CGMCC 1.15399</strain>
    </source>
</reference>